<keyword evidence="2" id="KW-0496">Mitochondrion</keyword>
<evidence type="ECO:0000313" key="2">
    <source>
        <dbReference type="EMBL" id="APD15123.1"/>
    </source>
</evidence>
<organism evidence="2">
    <name type="scientific">Monosporozyma unispora</name>
    <dbReference type="NCBI Taxonomy" id="27294"/>
    <lineage>
        <taxon>Eukaryota</taxon>
        <taxon>Fungi</taxon>
        <taxon>Dikarya</taxon>
        <taxon>Ascomycota</taxon>
        <taxon>Saccharomycotina</taxon>
        <taxon>Saccharomycetes</taxon>
        <taxon>Saccharomycetales</taxon>
        <taxon>Saccharomycetaceae</taxon>
        <taxon>Monosporozyma</taxon>
    </lineage>
</organism>
<dbReference type="PANTHER" id="PTHR37520:SF1">
    <property type="entry name" value="INTRON-ENCODED DNA ENDONUCLEASE AI2A-RELATED"/>
    <property type="match status" value="1"/>
</dbReference>
<dbReference type="GeneID" id="35198744"/>
<dbReference type="EMBL" id="KU920680">
    <property type="protein sequence ID" value="APD15123.1"/>
    <property type="molecule type" value="Genomic_DNA"/>
</dbReference>
<name>A0A2D0W3U8_9SACH</name>
<feature type="domain" description="Homing endonuclease LAGLIDADG" evidence="1">
    <location>
        <begin position="23"/>
        <end position="110"/>
    </location>
</feature>
<dbReference type="SUPFAM" id="SSF55608">
    <property type="entry name" value="Homing endonucleases"/>
    <property type="match status" value="2"/>
</dbReference>
<geneLocation type="mitochondrion" evidence="2"/>
<gene>
    <name evidence="2" type="primary">orf253</name>
</gene>
<dbReference type="InterPro" id="IPR027434">
    <property type="entry name" value="Homing_endonucl"/>
</dbReference>
<dbReference type="InterPro" id="IPR004860">
    <property type="entry name" value="LAGLIDADG_dom"/>
</dbReference>
<evidence type="ECO:0000259" key="1">
    <source>
        <dbReference type="Pfam" id="PF00961"/>
    </source>
</evidence>
<dbReference type="Pfam" id="PF00961">
    <property type="entry name" value="LAGLIDADG_1"/>
    <property type="match status" value="2"/>
</dbReference>
<reference evidence="2" key="1">
    <citation type="journal article" date="2017" name="Genome Biol. Evol.">
        <title>Genetic Drift and Indel Mutation in the Evolution of Yeast Mitochondrial Genome Size.</title>
        <authorList>
            <person name="Xiao S."/>
            <person name="Nguyen D.T."/>
            <person name="Wu B."/>
            <person name="Hao W."/>
        </authorList>
    </citation>
    <scope>NUCLEOTIDE SEQUENCE</scope>
    <source>
        <strain evidence="2">Y-1556</strain>
    </source>
</reference>
<proteinExistence type="predicted"/>
<feature type="domain" description="Homing endonuclease LAGLIDADG" evidence="1">
    <location>
        <begin position="130"/>
        <end position="219"/>
    </location>
</feature>
<dbReference type="PANTHER" id="PTHR37520">
    <property type="entry name" value="INTRON-ENCODED DNA ENDONUCLEASE AI2A-RELATED"/>
    <property type="match status" value="1"/>
</dbReference>
<sequence>MNNIMSQTPKNLTSSTIKFNQWLAGLIDGDGYFGITKGKYISCEITVELKDENMLLEIQKRFGGSIKLRSGIRAMRYRLQNKTGMIKLINAINGNIRNSKRLPQFIKVCNLLNIKPVQPMSLTIDNGWFMGFFDADGTMNYYYQNMRPQLTISVTNKYLHDVQYFSTIFGGNIYYDKSQNGYFKWSINKEDLHMKFYKYHLNNPSKSNKGKRLFMIKEYYLLYNMKAYINNFTNQTYMYKKWIMFENKWNNKY</sequence>
<dbReference type="RefSeq" id="YP_009444500.1">
    <property type="nucleotide sequence ID" value="NC_036378.1"/>
</dbReference>
<dbReference type="GO" id="GO:0004519">
    <property type="term" value="F:endonuclease activity"/>
    <property type="evidence" value="ECO:0007669"/>
    <property type="project" value="InterPro"/>
</dbReference>
<dbReference type="AlphaFoldDB" id="A0A2D0W3U8"/>
<protein>
    <recommendedName>
        <fullName evidence="1">Homing endonuclease LAGLIDADG domain-containing protein</fullName>
    </recommendedName>
</protein>
<dbReference type="Gene3D" id="3.10.28.10">
    <property type="entry name" value="Homing endonucleases"/>
    <property type="match status" value="2"/>
</dbReference>
<accession>A0A2D0W3U8</accession>